<organism evidence="3 4">
    <name type="scientific">Pseudodesulfovibrio indicus</name>
    <dbReference type="NCBI Taxonomy" id="1716143"/>
    <lineage>
        <taxon>Bacteria</taxon>
        <taxon>Pseudomonadati</taxon>
        <taxon>Thermodesulfobacteriota</taxon>
        <taxon>Desulfovibrionia</taxon>
        <taxon>Desulfovibrionales</taxon>
        <taxon>Desulfovibrionaceae</taxon>
    </lineage>
</organism>
<dbReference type="GO" id="GO:0006310">
    <property type="term" value="P:DNA recombination"/>
    <property type="evidence" value="ECO:0007669"/>
    <property type="project" value="UniProtKB-KW"/>
</dbReference>
<comment type="caution">
    <text evidence="3">The sequence shown here is derived from an EMBL/GenBank/DDBJ whole genome shotgun (WGS) entry which is preliminary data.</text>
</comment>
<dbReference type="Proteomes" id="UP000295506">
    <property type="component" value="Unassembled WGS sequence"/>
</dbReference>
<dbReference type="InterPro" id="IPR024456">
    <property type="entry name" value="Integrase_catalytic_putative"/>
</dbReference>
<proteinExistence type="predicted"/>
<feature type="domain" description="Integrase catalytic" evidence="2">
    <location>
        <begin position="134"/>
        <end position="200"/>
    </location>
</feature>
<dbReference type="InterPro" id="IPR013762">
    <property type="entry name" value="Integrase-like_cat_sf"/>
</dbReference>
<protein>
    <submittedName>
        <fullName evidence="3">Integrase-like protein</fullName>
    </submittedName>
</protein>
<gene>
    <name evidence="3" type="ORF">EDC59_101187</name>
</gene>
<dbReference type="AlphaFoldDB" id="A0AA94PQZ9"/>
<dbReference type="GO" id="GO:0003677">
    <property type="term" value="F:DNA binding"/>
    <property type="evidence" value="ECO:0007669"/>
    <property type="project" value="InterPro"/>
</dbReference>
<dbReference type="Pfam" id="PF12835">
    <property type="entry name" value="Integrase_1"/>
    <property type="match status" value="1"/>
</dbReference>
<dbReference type="GO" id="GO:0015074">
    <property type="term" value="P:DNA integration"/>
    <property type="evidence" value="ECO:0007669"/>
    <property type="project" value="InterPro"/>
</dbReference>
<name>A0AA94PQZ9_9BACT</name>
<evidence type="ECO:0000259" key="2">
    <source>
        <dbReference type="Pfam" id="PF12835"/>
    </source>
</evidence>
<evidence type="ECO:0000313" key="4">
    <source>
        <dbReference type="Proteomes" id="UP000295506"/>
    </source>
</evidence>
<accession>A0AA94PQZ9</accession>
<dbReference type="SUPFAM" id="SSF56349">
    <property type="entry name" value="DNA breaking-rejoining enzymes"/>
    <property type="match status" value="1"/>
</dbReference>
<evidence type="ECO:0000313" key="3">
    <source>
        <dbReference type="EMBL" id="TDT91787.1"/>
    </source>
</evidence>
<dbReference type="EMBL" id="SOBK01000001">
    <property type="protein sequence ID" value="TDT91787.1"/>
    <property type="molecule type" value="Genomic_DNA"/>
</dbReference>
<sequence>MKSISLVLGANRATLSGPRSKQHRVRQNARAFAKRLRRAGFGVRKWTNVTNKHFAAVAKQMEDENIGDGRIAEVFSAARVLCETYGNGSISPTNDVFGVKRGTIANANSKAVAPAFVHGAIEKLENKVGYEYGPRCAAQIRLQYELGLRREESAKVDLINDWDKEGRSLLIQHGPKGGRPRTLYNLSDRQQDALERALPYVSQSDRPGINTLMPEGMGDKWLNKLSYAARLCGFTKKESGWTMHGNRHERFHHMYVEHTGFQPPNQHESVAAFQEAARDTAGDEWPRLDTTSKSLPAIPPVAGMCPTPILAAPVRRNPAISGGASFWA</sequence>
<dbReference type="Gene3D" id="1.10.443.10">
    <property type="entry name" value="Intergrase catalytic core"/>
    <property type="match status" value="1"/>
</dbReference>
<dbReference type="InterPro" id="IPR011010">
    <property type="entry name" value="DNA_brk_join_enz"/>
</dbReference>
<keyword evidence="1" id="KW-0233">DNA recombination</keyword>
<reference evidence="3 4" key="1">
    <citation type="submission" date="2019-03" db="EMBL/GenBank/DDBJ databases">
        <title>Genomic Encyclopedia of Type Strains, Phase IV (KMG-IV): sequencing the most valuable type-strain genomes for metagenomic binning, comparative biology and taxonomic classification.</title>
        <authorList>
            <person name="Goeker M."/>
        </authorList>
    </citation>
    <scope>NUCLEOTIDE SEQUENCE [LARGE SCALE GENOMIC DNA]</scope>
    <source>
        <strain evidence="3 4">DSM 101483</strain>
    </source>
</reference>
<evidence type="ECO:0000256" key="1">
    <source>
        <dbReference type="ARBA" id="ARBA00023172"/>
    </source>
</evidence>